<keyword evidence="1" id="KW-0732">Signal</keyword>
<dbReference type="EMBL" id="AQQO01000047">
    <property type="protein sequence ID" value="EON88983.1"/>
    <property type="molecule type" value="Genomic_DNA"/>
</dbReference>
<reference evidence="3 4" key="1">
    <citation type="journal article" date="2013" name="Genome Announc.">
        <title>Genome Sequence of Plesiomonas shigelloides Strain 302-73 (Serotype O1).</title>
        <authorList>
            <person name="Pique N."/>
            <person name="Aquilini E."/>
            <person name="Alioto T."/>
            <person name="Minana-Galbis D."/>
            <person name="Tomas J.M."/>
        </authorList>
    </citation>
    <scope>NUCLEOTIDE SEQUENCE [LARGE SCALE GENOMIC DNA]</scope>
    <source>
        <strain evidence="3 4">302-73</strain>
    </source>
</reference>
<feature type="chain" id="PRO_5004451410" evidence="1">
    <location>
        <begin position="22"/>
        <end position="285"/>
    </location>
</feature>
<dbReference type="HOGENOM" id="CLU_054962_2_0_6"/>
<name>R8ARP0_PLESH</name>
<dbReference type="Pfam" id="PF00753">
    <property type="entry name" value="Lactamase_B"/>
    <property type="match status" value="1"/>
</dbReference>
<dbReference type="SUPFAM" id="SSF56281">
    <property type="entry name" value="Metallo-hydrolase/oxidoreductase"/>
    <property type="match status" value="1"/>
</dbReference>
<dbReference type="PATRIC" id="fig|1315976.3.peg.1485"/>
<dbReference type="InterPro" id="IPR050855">
    <property type="entry name" value="NDM-1-like"/>
</dbReference>
<sequence length="285" mass="30657">MRKTTMLMSGAALMAATSLQAAPLTVDVYNPGKNAIFPVSSELISGEHEAILVDAQFSVQDGQALVEMIRQSGKKLKAVYISGGDPDYYFGLQAVRAAFPDVPVLASAHVTEHIKATHAAKLAYWGPILGQGAPAQVTVPQELHDDYLTVDGERIEIRELNTPNAYLWLPQTKTALGGVLVTAGQHVWMADSQTPAARAEWVAVLNRLLALSPERVIPGHFLGQAPSGTDAVTFTRDYIQRFEHNLTEVKGSAALMQAMQKAYPALPVDDGLAIGAKVATGEMKW</sequence>
<dbReference type="RefSeq" id="WP_010863132.1">
    <property type="nucleotide sequence ID" value="NZ_KB944508.1"/>
</dbReference>
<comment type="caution">
    <text evidence="3">The sequence shown here is derived from an EMBL/GenBank/DDBJ whole genome shotgun (WGS) entry which is preliminary data.</text>
</comment>
<keyword evidence="4" id="KW-1185">Reference proteome</keyword>
<dbReference type="SMART" id="SM00849">
    <property type="entry name" value="Lactamase_B"/>
    <property type="match status" value="1"/>
</dbReference>
<dbReference type="Gene3D" id="3.60.15.10">
    <property type="entry name" value="Ribonuclease Z/Hydroxyacylglutathione hydrolase-like"/>
    <property type="match status" value="1"/>
</dbReference>
<organism evidence="3 4">
    <name type="scientific">Plesiomonas shigelloides 302-73</name>
    <dbReference type="NCBI Taxonomy" id="1315976"/>
    <lineage>
        <taxon>Bacteria</taxon>
        <taxon>Pseudomonadati</taxon>
        <taxon>Pseudomonadota</taxon>
        <taxon>Gammaproteobacteria</taxon>
        <taxon>Enterobacterales</taxon>
        <taxon>Enterobacteriaceae</taxon>
        <taxon>Plesiomonas</taxon>
    </lineage>
</organism>
<evidence type="ECO:0000313" key="3">
    <source>
        <dbReference type="EMBL" id="EON88983.1"/>
    </source>
</evidence>
<feature type="signal peptide" evidence="1">
    <location>
        <begin position="1"/>
        <end position="21"/>
    </location>
</feature>
<evidence type="ECO:0000256" key="1">
    <source>
        <dbReference type="SAM" id="SignalP"/>
    </source>
</evidence>
<dbReference type="CDD" id="cd07739">
    <property type="entry name" value="metallo-hydrolase-like_MBL-fold"/>
    <property type="match status" value="1"/>
</dbReference>
<keyword evidence="3" id="KW-0378">Hydrolase</keyword>
<dbReference type="InterPro" id="IPR036866">
    <property type="entry name" value="RibonucZ/Hydroxyglut_hydro"/>
</dbReference>
<dbReference type="OrthoDB" id="8441428at2"/>
<dbReference type="AlphaFoldDB" id="R8ARP0"/>
<dbReference type="PANTHER" id="PTHR42951">
    <property type="entry name" value="METALLO-BETA-LACTAMASE DOMAIN-CONTAINING"/>
    <property type="match status" value="1"/>
</dbReference>
<dbReference type="InterPro" id="IPR001279">
    <property type="entry name" value="Metallo-B-lactamas"/>
</dbReference>
<proteinExistence type="predicted"/>
<protein>
    <submittedName>
        <fullName evidence="3">Zn-dependent hydrolase</fullName>
    </submittedName>
</protein>
<accession>R8ARP0</accession>
<dbReference type="Proteomes" id="UP000014012">
    <property type="component" value="Unassembled WGS sequence"/>
</dbReference>
<feature type="domain" description="Metallo-beta-lactamase" evidence="2">
    <location>
        <begin position="38"/>
        <end position="220"/>
    </location>
</feature>
<evidence type="ECO:0000259" key="2">
    <source>
        <dbReference type="SMART" id="SM00849"/>
    </source>
</evidence>
<dbReference type="PANTHER" id="PTHR42951:SF14">
    <property type="entry name" value="METALLO-BETA-LACTAMASE SUPERFAMILY PROTEIN"/>
    <property type="match status" value="1"/>
</dbReference>
<evidence type="ECO:0000313" key="4">
    <source>
        <dbReference type="Proteomes" id="UP000014012"/>
    </source>
</evidence>
<dbReference type="GO" id="GO:0016787">
    <property type="term" value="F:hydrolase activity"/>
    <property type="evidence" value="ECO:0007669"/>
    <property type="project" value="UniProtKB-KW"/>
</dbReference>
<gene>
    <name evidence="3" type="ORF">PLESHI_07545</name>
</gene>